<evidence type="ECO:0000313" key="9">
    <source>
        <dbReference type="Proteomes" id="UP000543836"/>
    </source>
</evidence>
<accession>A0A7W7ELI3</accession>
<dbReference type="InterPro" id="IPR011032">
    <property type="entry name" value="GroES-like_sf"/>
</dbReference>
<dbReference type="AlphaFoldDB" id="A0A7W7ELI3"/>
<comment type="cofactor">
    <cofactor evidence="1 6">
        <name>Zn(2+)</name>
        <dbReference type="ChEBI" id="CHEBI:29105"/>
    </cofactor>
</comment>
<dbReference type="PANTHER" id="PTHR43880:SF12">
    <property type="entry name" value="ALCOHOL DEHYDROGENASE CLASS-3"/>
    <property type="match status" value="1"/>
</dbReference>
<dbReference type="InterPro" id="IPR013154">
    <property type="entry name" value="ADH-like_N"/>
</dbReference>
<evidence type="ECO:0000256" key="1">
    <source>
        <dbReference type="ARBA" id="ARBA00001947"/>
    </source>
</evidence>
<feature type="domain" description="Enoyl reductase (ER)" evidence="7">
    <location>
        <begin position="35"/>
        <end position="387"/>
    </location>
</feature>
<evidence type="ECO:0000256" key="2">
    <source>
        <dbReference type="ARBA" id="ARBA00022723"/>
    </source>
</evidence>
<evidence type="ECO:0000256" key="6">
    <source>
        <dbReference type="RuleBase" id="RU361277"/>
    </source>
</evidence>
<dbReference type="Gene3D" id="3.40.50.720">
    <property type="entry name" value="NAD(P)-binding Rossmann-like Domain"/>
    <property type="match status" value="1"/>
</dbReference>
<dbReference type="GO" id="GO:0005829">
    <property type="term" value="C:cytosol"/>
    <property type="evidence" value="ECO:0007669"/>
    <property type="project" value="TreeGrafter"/>
</dbReference>
<dbReference type="Pfam" id="PF08240">
    <property type="entry name" value="ADH_N"/>
    <property type="match status" value="1"/>
</dbReference>
<dbReference type="SUPFAM" id="SSF51735">
    <property type="entry name" value="NAD(P)-binding Rossmann-fold domains"/>
    <property type="match status" value="1"/>
</dbReference>
<dbReference type="InterPro" id="IPR020843">
    <property type="entry name" value="ER"/>
</dbReference>
<keyword evidence="4 8" id="KW-0560">Oxidoreductase</keyword>
<dbReference type="InterPro" id="IPR036291">
    <property type="entry name" value="NAD(P)-bd_dom_sf"/>
</dbReference>
<dbReference type="InterPro" id="IPR013149">
    <property type="entry name" value="ADH-like_C"/>
</dbReference>
<evidence type="ECO:0000256" key="3">
    <source>
        <dbReference type="ARBA" id="ARBA00022833"/>
    </source>
</evidence>
<evidence type="ECO:0000313" key="8">
    <source>
        <dbReference type="EMBL" id="MBB4570016.1"/>
    </source>
</evidence>
<comment type="caution">
    <text evidence="8">The sequence shown here is derived from an EMBL/GenBank/DDBJ whole genome shotgun (WGS) entry which is preliminary data.</text>
</comment>
<dbReference type="CDD" id="cd08278">
    <property type="entry name" value="benzyl_alcohol_DH"/>
    <property type="match status" value="1"/>
</dbReference>
<reference evidence="8 9" key="1">
    <citation type="submission" date="2020-08" db="EMBL/GenBank/DDBJ databases">
        <title>Genomic Encyclopedia of Type Strains, Phase IV (KMG-V): Genome sequencing to study the core and pangenomes of soil and plant-associated prokaryotes.</title>
        <authorList>
            <person name="Whitman W."/>
        </authorList>
    </citation>
    <scope>NUCLEOTIDE SEQUENCE [LARGE SCALE GENOMIC DNA]</scope>
    <source>
        <strain evidence="8 9">SEMIA 492</strain>
    </source>
</reference>
<dbReference type="EC" id="1.1.1.90" evidence="8"/>
<keyword evidence="5" id="KW-0520">NAD</keyword>
<dbReference type="GO" id="GO:0046294">
    <property type="term" value="P:formaldehyde catabolic process"/>
    <property type="evidence" value="ECO:0007669"/>
    <property type="project" value="TreeGrafter"/>
</dbReference>
<dbReference type="Pfam" id="PF00107">
    <property type="entry name" value="ADH_zinc_N"/>
    <property type="match status" value="1"/>
</dbReference>
<dbReference type="EMBL" id="JACIIG010000011">
    <property type="protein sequence ID" value="MBB4570016.1"/>
    <property type="molecule type" value="Genomic_DNA"/>
</dbReference>
<comment type="similarity">
    <text evidence="6">Belongs to the zinc-containing alcohol dehydrogenase family.</text>
</comment>
<dbReference type="Proteomes" id="UP000543836">
    <property type="component" value="Unassembled WGS sequence"/>
</dbReference>
<dbReference type="PROSITE" id="PS00059">
    <property type="entry name" value="ADH_ZINC"/>
    <property type="match status" value="1"/>
</dbReference>
<dbReference type="Gene3D" id="3.90.180.10">
    <property type="entry name" value="Medium-chain alcohol dehydrogenases, catalytic domain"/>
    <property type="match status" value="1"/>
</dbReference>
<dbReference type="GO" id="GO:0051903">
    <property type="term" value="F:S-(hydroxymethyl)glutathione dehydrogenase [NAD(P)+] activity"/>
    <property type="evidence" value="ECO:0007669"/>
    <property type="project" value="TreeGrafter"/>
</dbReference>
<dbReference type="SUPFAM" id="SSF50129">
    <property type="entry name" value="GroES-like"/>
    <property type="match status" value="1"/>
</dbReference>
<name>A0A7W7ELI3_9HYPH</name>
<keyword evidence="3 6" id="KW-0862">Zinc</keyword>
<keyword evidence="2 6" id="KW-0479">Metal-binding</keyword>
<dbReference type="FunFam" id="3.40.50.720:FF:000003">
    <property type="entry name" value="S-(hydroxymethyl)glutathione dehydrogenase"/>
    <property type="match status" value="1"/>
</dbReference>
<dbReference type="SMART" id="SM00829">
    <property type="entry name" value="PKS_ER"/>
    <property type="match status" value="1"/>
</dbReference>
<dbReference type="PANTHER" id="PTHR43880">
    <property type="entry name" value="ALCOHOL DEHYDROGENASE"/>
    <property type="match status" value="1"/>
</dbReference>
<organism evidence="8 9">
    <name type="scientific">Rhizobium leucaenae</name>
    <dbReference type="NCBI Taxonomy" id="29450"/>
    <lineage>
        <taxon>Bacteria</taxon>
        <taxon>Pseudomonadati</taxon>
        <taxon>Pseudomonadota</taxon>
        <taxon>Alphaproteobacteria</taxon>
        <taxon>Hyphomicrobiales</taxon>
        <taxon>Rhizobiaceae</taxon>
        <taxon>Rhizobium/Agrobacterium group</taxon>
        <taxon>Rhizobium</taxon>
    </lineage>
</organism>
<dbReference type="GO" id="GO:0008270">
    <property type="term" value="F:zinc ion binding"/>
    <property type="evidence" value="ECO:0007669"/>
    <property type="project" value="InterPro"/>
</dbReference>
<gene>
    <name evidence="8" type="ORF">GGE60_004145</name>
</gene>
<protein>
    <submittedName>
        <fullName evidence="8">Aryl-alcohol dehydrogenase</fullName>
        <ecNumber evidence="8">1.1.1.90</ecNumber>
    </submittedName>
</protein>
<evidence type="ECO:0000259" key="7">
    <source>
        <dbReference type="SMART" id="SM00829"/>
    </source>
</evidence>
<proteinExistence type="inferred from homology"/>
<dbReference type="InterPro" id="IPR002328">
    <property type="entry name" value="ADH_Zn_CS"/>
</dbReference>
<sequence>MTDCLLTPTSVTHRPSAHLRSHFMKEAYAAISREKAKPLVLECIGIDQPRPDEILVRIVASGVCHTDMVVRDQGYDVPQPVVLGHEGSGVVEVVGADVKGLSPGDHVALSYAYCGKCEKCRGGTPYYCEDFFGRNFRGTRPDGSCPLHDSHGTQISGCFFEQSSFATYAIASERNAVKVSKDVPLELMGPLGCGLQTGAGAVLNCLKPQPGSSIAVFGAGAVGMAAVMAAKIAGCSTIIVIDLNDERLELAIELGATHIINARNGDSVKAIREIIPEGADFSLECTSSPKVFRQAVDCLGTPGTCGLVGSSALGTEGIVDIGNFLFGRTLVGVVEGQSIPSKFIPELIEYWQQGRFPFDKLVQFYDLNQINEAMADSESGKVIKPILRMKH</sequence>
<evidence type="ECO:0000256" key="4">
    <source>
        <dbReference type="ARBA" id="ARBA00023002"/>
    </source>
</evidence>
<dbReference type="GO" id="GO:0018456">
    <property type="term" value="F:aryl-alcohol dehydrogenase (NAD+) activity"/>
    <property type="evidence" value="ECO:0007669"/>
    <property type="project" value="UniProtKB-EC"/>
</dbReference>
<evidence type="ECO:0000256" key="5">
    <source>
        <dbReference type="ARBA" id="ARBA00023027"/>
    </source>
</evidence>
<keyword evidence="9" id="KW-1185">Reference proteome</keyword>